<dbReference type="KEGG" id="kyr:CVV65_15035"/>
<evidence type="ECO:0000256" key="1">
    <source>
        <dbReference type="ARBA" id="ARBA00004141"/>
    </source>
</evidence>
<evidence type="ECO:0000256" key="2">
    <source>
        <dbReference type="ARBA" id="ARBA00022692"/>
    </source>
</evidence>
<keyword evidence="7" id="KW-1185">Reference proteome</keyword>
<keyword evidence="4 5" id="KW-0472">Membrane</keyword>
<reference evidence="7" key="1">
    <citation type="submission" date="2017-11" db="EMBL/GenBank/DDBJ databases">
        <title>Complete Genome Sequence of Kyrpidia sp. Strain EA-1, a thermophilic, hydrogen-oxidizing Bacterium, isolated from the Azores.</title>
        <authorList>
            <person name="Reiner J.E."/>
            <person name="Lapp C.J."/>
            <person name="Bunk B."/>
            <person name="Gescher J."/>
        </authorList>
    </citation>
    <scope>NUCLEOTIDE SEQUENCE [LARGE SCALE GENOMIC DNA]</scope>
    <source>
        <strain evidence="7">EA-1</strain>
    </source>
</reference>
<proteinExistence type="predicted"/>
<feature type="transmembrane region" description="Helical" evidence="5">
    <location>
        <begin position="114"/>
        <end position="137"/>
    </location>
</feature>
<sequence>MSSFELTRYVTIGQYIPADSVVHRLDPRVKIILFAMLVLTAAFASTYTGNVVMAAACLLVLIVSRVPVGYGLSGLRPALPFVVVLFILQVLFLGKGPGTVVLWQAGWFSVTADGLKIAVVAVMRFLEILCLVSVLTLTTTVNDLARGTEALLRPLARIRFPVHEVTLILTITVRFVPTFAMEMEKLMKAQASRGADFGHFRWWQVVRRTKQTFPVIIPLFVSAMHRAEDLITAMEARGYVPGARRTTYTEYRMQARDGAAAVLVVAFCAAMWLIRFPV</sequence>
<dbReference type="EMBL" id="CP024955">
    <property type="protein sequence ID" value="ATY86081.1"/>
    <property type="molecule type" value="Genomic_DNA"/>
</dbReference>
<feature type="transmembrane region" description="Helical" evidence="5">
    <location>
        <begin position="75"/>
        <end position="94"/>
    </location>
</feature>
<feature type="transmembrane region" description="Helical" evidence="5">
    <location>
        <begin position="258"/>
        <end position="276"/>
    </location>
</feature>
<evidence type="ECO:0000256" key="5">
    <source>
        <dbReference type="SAM" id="Phobius"/>
    </source>
</evidence>
<evidence type="ECO:0000256" key="3">
    <source>
        <dbReference type="ARBA" id="ARBA00022989"/>
    </source>
</evidence>
<dbReference type="PANTHER" id="PTHR33514:SF13">
    <property type="entry name" value="PROTEIN ABCI12, CHLOROPLASTIC"/>
    <property type="match status" value="1"/>
</dbReference>
<dbReference type="Proteomes" id="UP000231932">
    <property type="component" value="Chromosome"/>
</dbReference>
<evidence type="ECO:0000313" key="7">
    <source>
        <dbReference type="Proteomes" id="UP000231932"/>
    </source>
</evidence>
<dbReference type="AlphaFoldDB" id="A0A2K8N9R5"/>
<keyword evidence="2 5" id="KW-0812">Transmembrane</keyword>
<dbReference type="InterPro" id="IPR003339">
    <property type="entry name" value="ABC/ECF_trnsptr_transmembrane"/>
</dbReference>
<organism evidence="6 7">
    <name type="scientific">Kyrpidia spormannii</name>
    <dbReference type="NCBI Taxonomy" id="2055160"/>
    <lineage>
        <taxon>Bacteria</taxon>
        <taxon>Bacillati</taxon>
        <taxon>Bacillota</taxon>
        <taxon>Bacilli</taxon>
        <taxon>Bacillales</taxon>
        <taxon>Alicyclobacillaceae</taxon>
        <taxon>Kyrpidia</taxon>
    </lineage>
</organism>
<evidence type="ECO:0000313" key="6">
    <source>
        <dbReference type="EMBL" id="ATY86081.1"/>
    </source>
</evidence>
<dbReference type="OrthoDB" id="8075495at2"/>
<evidence type="ECO:0000256" key="4">
    <source>
        <dbReference type="ARBA" id="ARBA00023136"/>
    </source>
</evidence>
<dbReference type="PANTHER" id="PTHR33514">
    <property type="entry name" value="PROTEIN ABCI12, CHLOROPLASTIC"/>
    <property type="match status" value="1"/>
</dbReference>
<dbReference type="GO" id="GO:0005886">
    <property type="term" value="C:plasma membrane"/>
    <property type="evidence" value="ECO:0007669"/>
    <property type="project" value="TreeGrafter"/>
</dbReference>
<keyword evidence="3 5" id="KW-1133">Transmembrane helix</keyword>
<dbReference type="Pfam" id="PF02361">
    <property type="entry name" value="CbiQ"/>
    <property type="match status" value="1"/>
</dbReference>
<feature type="transmembrane region" description="Helical" evidence="5">
    <location>
        <begin position="31"/>
        <end position="63"/>
    </location>
</feature>
<gene>
    <name evidence="6" type="ORF">CVV65_15035</name>
</gene>
<comment type="subcellular location">
    <subcellularLocation>
        <location evidence="1">Membrane</location>
        <topology evidence="1">Multi-pass membrane protein</topology>
    </subcellularLocation>
</comment>
<protein>
    <submittedName>
        <fullName evidence="6">Energy-coupling factor transporter transmembrane protein EcfT</fullName>
    </submittedName>
</protein>
<dbReference type="RefSeq" id="WP_100668831.1">
    <property type="nucleotide sequence ID" value="NZ_CP024955.1"/>
</dbReference>
<accession>A0A2K8N9R5</accession>
<name>A0A2K8N9R5_9BACL</name>
<dbReference type="CDD" id="cd16914">
    <property type="entry name" value="EcfT"/>
    <property type="match status" value="1"/>
</dbReference>